<name>A0AAV3VVM2_9CLOT</name>
<gene>
    <name evidence="3" type="ORF">CDIOL_05260</name>
</gene>
<evidence type="ECO:0000313" key="3">
    <source>
        <dbReference type="EMBL" id="GEA29603.1"/>
    </source>
</evidence>
<organism evidence="3 4">
    <name type="scientific">Clostridium diolis</name>
    <dbReference type="NCBI Taxonomy" id="223919"/>
    <lineage>
        <taxon>Bacteria</taxon>
        <taxon>Bacillati</taxon>
        <taxon>Bacillota</taxon>
        <taxon>Clostridia</taxon>
        <taxon>Eubacteriales</taxon>
        <taxon>Clostridiaceae</taxon>
        <taxon>Clostridium</taxon>
    </lineage>
</organism>
<accession>A0AAV3VVM2</accession>
<comment type="caution">
    <text evidence="3">The sequence shown here is derived from an EMBL/GenBank/DDBJ whole genome shotgun (WGS) entry which is preliminary data.</text>
</comment>
<dbReference type="PANTHER" id="PTHR38730:SF1">
    <property type="entry name" value="SLL7028 PROTEIN"/>
    <property type="match status" value="1"/>
</dbReference>
<evidence type="ECO:0000259" key="1">
    <source>
        <dbReference type="Pfam" id="PF09967"/>
    </source>
</evidence>
<dbReference type="AlphaFoldDB" id="A0AAV3VVM2"/>
<dbReference type="Proteomes" id="UP000325212">
    <property type="component" value="Unassembled WGS sequence"/>
</dbReference>
<feature type="domain" description="Putative metallopeptidase" evidence="2">
    <location>
        <begin position="47"/>
        <end position="193"/>
    </location>
</feature>
<evidence type="ECO:0000313" key="4">
    <source>
        <dbReference type="Proteomes" id="UP000325212"/>
    </source>
</evidence>
<protein>
    <recommendedName>
        <fullName evidence="5">Peptidase</fullName>
    </recommendedName>
</protein>
<reference evidence="3 4" key="1">
    <citation type="submission" date="2019-06" db="EMBL/GenBank/DDBJ databases">
        <title>Draft genome sequence of Clostridium diolis DSM 15410.</title>
        <authorList>
            <person name="Kobayashi H."/>
            <person name="Tanizawa Y."/>
            <person name="Tohno M."/>
        </authorList>
    </citation>
    <scope>NUCLEOTIDE SEQUENCE [LARGE SCALE GENOMIC DNA]</scope>
    <source>
        <strain evidence="3 4">DSM 15410</strain>
    </source>
</reference>
<dbReference type="InterPro" id="IPR036465">
    <property type="entry name" value="vWFA_dom_sf"/>
</dbReference>
<dbReference type="Pfam" id="PF09967">
    <property type="entry name" value="DUF2201"/>
    <property type="match status" value="1"/>
</dbReference>
<feature type="domain" description="VWA-like" evidence="1">
    <location>
        <begin position="294"/>
        <end position="420"/>
    </location>
</feature>
<dbReference type="Pfam" id="PF13203">
    <property type="entry name" value="DUF2201_N"/>
    <property type="match status" value="1"/>
</dbReference>
<dbReference type="PANTHER" id="PTHR38730">
    <property type="entry name" value="SLL7028 PROTEIN"/>
    <property type="match status" value="1"/>
</dbReference>
<dbReference type="InterPro" id="IPR018698">
    <property type="entry name" value="VWA-like_dom"/>
</dbReference>
<dbReference type="EMBL" id="BJLA01000001">
    <property type="protein sequence ID" value="GEA29603.1"/>
    <property type="molecule type" value="Genomic_DNA"/>
</dbReference>
<evidence type="ECO:0000259" key="2">
    <source>
        <dbReference type="Pfam" id="PF13203"/>
    </source>
</evidence>
<evidence type="ECO:0008006" key="5">
    <source>
        <dbReference type="Google" id="ProtNLM"/>
    </source>
</evidence>
<proteinExistence type="predicted"/>
<dbReference type="InterPro" id="IPR025154">
    <property type="entry name" value="Put_metallopeptidase_dom"/>
</dbReference>
<dbReference type="SUPFAM" id="SSF53300">
    <property type="entry name" value="vWA-like"/>
    <property type="match status" value="1"/>
</dbReference>
<sequence length="446" mass="52532">MYMDFEEKRQQLLKEAYQLSEDDKFSDNYKRNFFELVEDIILYLLQTQDVFFGQFMLRVQRKINTTLTAPISTIPKRDRFEMYFNPFLFLDCNRKEMAALFKHEIYHIMNSHFERERKLKDRFSKEAVNVALDISINQYIKDLPPFSKRLYAVNMEYNLSLEENRSVEEYAEEIHKSIKSRIKQDKVDKDDDSKYEVDMSKVHDLWESAQISDEDISNLTKKTALSAYNENTPKGLENIILAYKEKAEIPWQLVLKNILPSVKSGYKRTITRRDRRQPERLDLRGRLPKSQTELIVAIDISASMKDSDMHKILVEILSITSNIKNKITIIECDSEIRKVYDLRNENDIRKRSKDNGSTKFTPVFRYINENNLRSAVLIYFTDGVGERELEVKPINKKTIWVVSGNEELSLKNPYGEIKRINTEKKESSGGNIGLKMVNEAIHDWAR</sequence>
<keyword evidence="4" id="KW-1185">Reference proteome</keyword>